<feature type="binding site" evidence="10">
    <location>
        <position position="221"/>
    </location>
    <ligand>
        <name>D-ribose 5-phosphate</name>
        <dbReference type="ChEBI" id="CHEBI:78346"/>
    </ligand>
</feature>
<comment type="subcellular location">
    <subcellularLocation>
        <location evidence="10">Cytoplasm</location>
    </subcellularLocation>
</comment>
<dbReference type="SMART" id="SM01400">
    <property type="entry name" value="Pribosyltran_N"/>
    <property type="match status" value="1"/>
</dbReference>
<evidence type="ECO:0000256" key="10">
    <source>
        <dbReference type="HAMAP-Rule" id="MF_00583"/>
    </source>
</evidence>
<dbReference type="UniPathway" id="UPA00087">
    <property type="reaction ID" value="UER00172"/>
</dbReference>
<dbReference type="GO" id="GO:0005524">
    <property type="term" value="F:ATP binding"/>
    <property type="evidence" value="ECO:0007669"/>
    <property type="project" value="UniProtKB-KW"/>
</dbReference>
<evidence type="ECO:0000256" key="3">
    <source>
        <dbReference type="ARBA" id="ARBA00022723"/>
    </source>
</evidence>
<dbReference type="InterPro" id="IPR037514">
    <property type="entry name" value="Rib-P_diPkinase_arc"/>
</dbReference>
<dbReference type="Pfam" id="PF13793">
    <property type="entry name" value="Pribosyltran_N"/>
    <property type="match status" value="1"/>
</dbReference>
<comment type="pathway">
    <text evidence="10">Metabolic intermediate biosynthesis; 5-phospho-alpha-D-ribose 1-diphosphate biosynthesis; 5-phospho-alpha-D-ribose 1-diphosphate from D-ribose 5-phosphate (route I): step 1/1.</text>
</comment>
<organism evidence="13">
    <name type="scientific">Fervidicoccus fontis</name>
    <dbReference type="NCBI Taxonomy" id="683846"/>
    <lineage>
        <taxon>Archaea</taxon>
        <taxon>Thermoproteota</taxon>
        <taxon>Thermoprotei</taxon>
        <taxon>Fervidicoccales</taxon>
        <taxon>Fervidicoccaceae</taxon>
        <taxon>Fervidicoccus</taxon>
    </lineage>
</organism>
<dbReference type="FunFam" id="3.40.50.2020:FF:000007">
    <property type="entry name" value="Ribose-phosphate pyrophosphokinase"/>
    <property type="match status" value="1"/>
</dbReference>
<dbReference type="Gene3D" id="3.40.50.2020">
    <property type="match status" value="2"/>
</dbReference>
<evidence type="ECO:0000313" key="13">
    <source>
        <dbReference type="EMBL" id="HGZ60816.1"/>
    </source>
</evidence>
<dbReference type="AlphaFoldDB" id="A0A7J3SMK8"/>
<sequence>MVRILGYALLCGTRSEWFCSRLSKELGVELIPLESKKFPDGESYVRIAGDVEGKDVVLAHSLSFPQNDSIWELLITMEALVDSGVNIVALYLPYLAYSRQDRAFLPGEPISVKALLQILSFMGAKALVTIDIHKEYSLKYFRGIAYNLIPVDPMVEKISERVSDPLIVAPDIGAFQRASAIAEKIGTDFIQLSKKRDLKTGEVAISSEGFDVSGRNVVIVDDIISTGGTVAKAASMLRDAGAKEVYVAVSHALMAGDAQKKLKEAGVASVFAANTLPPLSGVEYYDVTGIAAEKIREILG</sequence>
<evidence type="ECO:0000259" key="12">
    <source>
        <dbReference type="Pfam" id="PF13793"/>
    </source>
</evidence>
<keyword evidence="3 10" id="KW-0479">Metal-binding</keyword>
<comment type="cofactor">
    <cofactor evidence="10">
        <name>Mg(2+)</name>
        <dbReference type="ChEBI" id="CHEBI:18420"/>
    </cofactor>
    <text evidence="10">Binds 2 Mg(2+) ions per subunit.</text>
</comment>
<feature type="binding site" evidence="10">
    <location>
        <begin position="40"/>
        <end position="42"/>
    </location>
    <ligand>
        <name>ATP</name>
        <dbReference type="ChEBI" id="CHEBI:30616"/>
    </ligand>
</feature>
<dbReference type="HAMAP" id="MF_00583_A">
    <property type="entry name" value="RibP_PPkinase_A"/>
    <property type="match status" value="1"/>
</dbReference>
<evidence type="ECO:0000259" key="11">
    <source>
        <dbReference type="Pfam" id="PF00156"/>
    </source>
</evidence>
<keyword evidence="1 10" id="KW-0963">Cytoplasm</keyword>
<dbReference type="Pfam" id="PF00156">
    <property type="entry name" value="Pribosyltran"/>
    <property type="match status" value="1"/>
</dbReference>
<name>A0A7J3SMK8_9CREN</name>
<dbReference type="GO" id="GO:0000287">
    <property type="term" value="F:magnesium ion binding"/>
    <property type="evidence" value="ECO:0007669"/>
    <property type="project" value="UniProtKB-UniRule"/>
</dbReference>
<dbReference type="PANTHER" id="PTHR10210">
    <property type="entry name" value="RIBOSE-PHOSPHATE DIPHOSPHOKINASE FAMILY MEMBER"/>
    <property type="match status" value="1"/>
</dbReference>
<dbReference type="InterPro" id="IPR029057">
    <property type="entry name" value="PRTase-like"/>
</dbReference>
<evidence type="ECO:0000256" key="2">
    <source>
        <dbReference type="ARBA" id="ARBA00022679"/>
    </source>
</evidence>
<feature type="binding site" evidence="10">
    <location>
        <begin position="99"/>
        <end position="100"/>
    </location>
    <ligand>
        <name>ATP</name>
        <dbReference type="ChEBI" id="CHEBI:30616"/>
    </ligand>
</feature>
<dbReference type="CDD" id="cd06223">
    <property type="entry name" value="PRTases_typeI"/>
    <property type="match status" value="1"/>
</dbReference>
<keyword evidence="5 10" id="KW-0547">Nucleotide-binding</keyword>
<dbReference type="EMBL" id="DTLS01000182">
    <property type="protein sequence ID" value="HGZ60816.1"/>
    <property type="molecule type" value="Genomic_DNA"/>
</dbReference>
<evidence type="ECO:0000256" key="9">
    <source>
        <dbReference type="ARBA" id="ARBA00049535"/>
    </source>
</evidence>
<gene>
    <name evidence="10" type="primary">prs</name>
    <name evidence="13" type="ORF">ENW83_06450</name>
</gene>
<evidence type="ECO:0000256" key="5">
    <source>
        <dbReference type="ARBA" id="ARBA00022741"/>
    </source>
</evidence>
<dbReference type="InterPro" id="IPR000836">
    <property type="entry name" value="PRTase_dom"/>
</dbReference>
<evidence type="ECO:0000256" key="1">
    <source>
        <dbReference type="ARBA" id="ARBA00022490"/>
    </source>
</evidence>
<dbReference type="GO" id="GO:0016301">
    <property type="term" value="F:kinase activity"/>
    <property type="evidence" value="ECO:0007669"/>
    <property type="project" value="UniProtKB-KW"/>
</dbReference>
<comment type="function">
    <text evidence="10">Involved in the biosynthesis of the central metabolite phospho-alpha-D-ribosyl-1-pyrophosphate (PRPP) via the transfer of pyrophosphoryl group from ATP to 1-hydroxyl of ribose-5-phosphate (Rib-5-P).</text>
</comment>
<evidence type="ECO:0000256" key="4">
    <source>
        <dbReference type="ARBA" id="ARBA00022727"/>
    </source>
</evidence>
<protein>
    <recommendedName>
        <fullName evidence="10">Ribose-phosphate pyrophosphokinase</fullName>
        <shortName evidence="10">RPPK</shortName>
        <ecNumber evidence="10">2.7.6.1</ecNumber>
    </recommendedName>
    <alternativeName>
        <fullName evidence="10">5-phospho-D-ribosyl alpha-1-diphosphate synthase</fullName>
    </alternativeName>
    <alternativeName>
        <fullName evidence="10">Phosphoribosyl diphosphate synthase</fullName>
    </alternativeName>
    <alternativeName>
        <fullName evidence="10">Phosphoribosyl pyrophosphate synthase</fullName>
        <shortName evidence="10">P-Rib-PP synthase</shortName>
        <shortName evidence="10">PRPP synthase</shortName>
        <shortName evidence="10">PRPPase</shortName>
    </alternativeName>
</protein>
<reference evidence="13" key="1">
    <citation type="journal article" date="2020" name="mSystems">
        <title>Genome- and Community-Level Interaction Insights into Carbon Utilization and Element Cycling Functions of Hydrothermarchaeota in Hydrothermal Sediment.</title>
        <authorList>
            <person name="Zhou Z."/>
            <person name="Liu Y."/>
            <person name="Xu W."/>
            <person name="Pan J."/>
            <person name="Luo Z.H."/>
            <person name="Li M."/>
        </authorList>
    </citation>
    <scope>NUCLEOTIDE SEQUENCE [LARGE SCALE GENOMIC DNA]</scope>
    <source>
        <strain evidence="13">SpSt-885</strain>
    </source>
</reference>
<dbReference type="InterPro" id="IPR029099">
    <property type="entry name" value="Pribosyltran_N"/>
</dbReference>
<comment type="catalytic activity">
    <reaction evidence="9 10">
        <text>D-ribose 5-phosphate + ATP = 5-phospho-alpha-D-ribose 1-diphosphate + AMP + H(+)</text>
        <dbReference type="Rhea" id="RHEA:15609"/>
        <dbReference type="ChEBI" id="CHEBI:15378"/>
        <dbReference type="ChEBI" id="CHEBI:30616"/>
        <dbReference type="ChEBI" id="CHEBI:58017"/>
        <dbReference type="ChEBI" id="CHEBI:78346"/>
        <dbReference type="ChEBI" id="CHEBI:456215"/>
        <dbReference type="EC" id="2.7.6.1"/>
    </reaction>
</comment>
<keyword evidence="2 10" id="KW-0808">Transferase</keyword>
<keyword evidence="8 10" id="KW-0460">Magnesium</keyword>
<dbReference type="GO" id="GO:0005737">
    <property type="term" value="C:cytoplasm"/>
    <property type="evidence" value="ECO:0007669"/>
    <property type="project" value="UniProtKB-SubCell"/>
</dbReference>
<comment type="similarity">
    <text evidence="10">Belongs to the ribose-phosphate pyrophosphokinase family. Class III (archaeal) subfamily.</text>
</comment>
<proteinExistence type="inferred from homology"/>
<dbReference type="PANTHER" id="PTHR10210:SF32">
    <property type="entry name" value="RIBOSE-PHOSPHATE PYROPHOSPHOKINASE 2"/>
    <property type="match status" value="1"/>
</dbReference>
<dbReference type="SUPFAM" id="SSF53271">
    <property type="entry name" value="PRTase-like"/>
    <property type="match status" value="2"/>
</dbReference>
<dbReference type="GO" id="GO:0006015">
    <property type="term" value="P:5-phosphoribose 1-diphosphate biosynthetic process"/>
    <property type="evidence" value="ECO:0007669"/>
    <property type="project" value="UniProtKB-UniRule"/>
</dbReference>
<accession>A0A7J3SMK8</accession>
<keyword evidence="6 10" id="KW-0418">Kinase</keyword>
<feature type="active site" evidence="10">
    <location>
        <position position="194"/>
    </location>
</feature>
<feature type="binding site" evidence="10">
    <location>
        <begin position="225"/>
        <end position="229"/>
    </location>
    <ligand>
        <name>D-ribose 5-phosphate</name>
        <dbReference type="ChEBI" id="CHEBI:78346"/>
    </ligand>
</feature>
<dbReference type="EC" id="2.7.6.1" evidence="10"/>
<keyword evidence="4 10" id="KW-0545">Nucleotide biosynthesis</keyword>
<feature type="domain" description="Phosphoribosyltransferase" evidence="11">
    <location>
        <begin position="162"/>
        <end position="271"/>
    </location>
</feature>
<evidence type="ECO:0000256" key="7">
    <source>
        <dbReference type="ARBA" id="ARBA00022840"/>
    </source>
</evidence>
<keyword evidence="7 10" id="KW-0067">ATP-binding</keyword>
<dbReference type="GO" id="GO:0002189">
    <property type="term" value="C:ribose phosphate diphosphokinase complex"/>
    <property type="evidence" value="ECO:0007669"/>
    <property type="project" value="TreeGrafter"/>
</dbReference>
<dbReference type="GO" id="GO:0006164">
    <property type="term" value="P:purine nucleotide biosynthetic process"/>
    <property type="evidence" value="ECO:0007669"/>
    <property type="project" value="TreeGrafter"/>
</dbReference>
<evidence type="ECO:0000256" key="6">
    <source>
        <dbReference type="ARBA" id="ARBA00022777"/>
    </source>
</evidence>
<feature type="binding site" evidence="10">
    <location>
        <position position="133"/>
    </location>
    <ligand>
        <name>Mg(2+)</name>
        <dbReference type="ChEBI" id="CHEBI:18420"/>
        <label>1</label>
    </ligand>
</feature>
<evidence type="ECO:0000256" key="8">
    <source>
        <dbReference type="ARBA" id="ARBA00022842"/>
    </source>
</evidence>
<dbReference type="InterPro" id="IPR005946">
    <property type="entry name" value="Rib-P_diPkinase"/>
</dbReference>
<comment type="caution">
    <text evidence="13">The sequence shown here is derived from an EMBL/GenBank/DDBJ whole genome shotgun (WGS) entry which is preliminary data.</text>
</comment>
<dbReference type="GO" id="GO:0004749">
    <property type="term" value="F:ribose phosphate diphosphokinase activity"/>
    <property type="evidence" value="ECO:0007669"/>
    <property type="project" value="UniProtKB-UniRule"/>
</dbReference>
<feature type="binding site" evidence="10">
    <location>
        <position position="171"/>
    </location>
    <ligand>
        <name>Mg(2+)</name>
        <dbReference type="ChEBI" id="CHEBI:18420"/>
        <label>2</label>
    </ligand>
</feature>
<feature type="domain" description="Ribose-phosphate pyrophosphokinase N-terminal" evidence="12">
    <location>
        <begin position="9"/>
        <end position="123"/>
    </location>
</feature>
<feature type="binding site" evidence="10">
    <location>
        <position position="196"/>
    </location>
    <ligand>
        <name>D-ribose 5-phosphate</name>
        <dbReference type="ChEBI" id="CHEBI:78346"/>
    </ligand>
</feature>
<dbReference type="NCBIfam" id="TIGR01251">
    <property type="entry name" value="ribP_PPkin"/>
    <property type="match status" value="1"/>
</dbReference>